<dbReference type="Pfam" id="PF00589">
    <property type="entry name" value="Phage_integrase"/>
    <property type="match status" value="1"/>
</dbReference>
<protein>
    <submittedName>
        <fullName evidence="5">Integrase/recombinase XerD</fullName>
    </submittedName>
</protein>
<evidence type="ECO:0000313" key="6">
    <source>
        <dbReference type="Proteomes" id="UP000564425"/>
    </source>
</evidence>
<dbReference type="GO" id="GO:0015074">
    <property type="term" value="P:DNA integration"/>
    <property type="evidence" value="ECO:0007669"/>
    <property type="project" value="UniProtKB-KW"/>
</dbReference>
<dbReference type="EMBL" id="JACDUH010000001">
    <property type="protein sequence ID" value="MBA2850833.1"/>
    <property type="molecule type" value="Genomic_DNA"/>
</dbReference>
<evidence type="ECO:0000313" key="5">
    <source>
        <dbReference type="EMBL" id="MBA2850833.1"/>
    </source>
</evidence>
<evidence type="ECO:0000256" key="2">
    <source>
        <dbReference type="ARBA" id="ARBA00023125"/>
    </source>
</evidence>
<dbReference type="PANTHER" id="PTHR30349:SF41">
    <property type="entry name" value="INTEGRASE_RECOMBINASE PROTEIN MJ0367-RELATED"/>
    <property type="match status" value="1"/>
</dbReference>
<organism evidence="5 6">
    <name type="scientific">Methanococcus maripaludis</name>
    <name type="common">Methanococcus deltae</name>
    <dbReference type="NCBI Taxonomy" id="39152"/>
    <lineage>
        <taxon>Archaea</taxon>
        <taxon>Methanobacteriati</taxon>
        <taxon>Methanobacteriota</taxon>
        <taxon>Methanomada group</taxon>
        <taxon>Methanococci</taxon>
        <taxon>Methanococcales</taxon>
        <taxon>Methanococcaceae</taxon>
        <taxon>Methanococcus</taxon>
    </lineage>
</organism>
<dbReference type="InterPro" id="IPR002104">
    <property type="entry name" value="Integrase_catalytic"/>
</dbReference>
<evidence type="ECO:0000256" key="3">
    <source>
        <dbReference type="ARBA" id="ARBA00023172"/>
    </source>
</evidence>
<evidence type="ECO:0000256" key="1">
    <source>
        <dbReference type="ARBA" id="ARBA00022908"/>
    </source>
</evidence>
<dbReference type="InterPro" id="IPR004107">
    <property type="entry name" value="Integrase_SAM-like_N"/>
</dbReference>
<dbReference type="GO" id="GO:0003677">
    <property type="term" value="F:DNA binding"/>
    <property type="evidence" value="ECO:0007669"/>
    <property type="project" value="UniProtKB-KW"/>
</dbReference>
<dbReference type="Gene3D" id="1.10.443.10">
    <property type="entry name" value="Intergrase catalytic core"/>
    <property type="match status" value="1"/>
</dbReference>
<keyword evidence="3" id="KW-0233">DNA recombination</keyword>
<accession>A0A7J9NV21</accession>
<dbReference type="Pfam" id="PF13495">
    <property type="entry name" value="Phage_int_SAM_4"/>
    <property type="match status" value="1"/>
</dbReference>
<gene>
    <name evidence="5" type="ORF">HNP86_000964</name>
</gene>
<dbReference type="PROSITE" id="PS51898">
    <property type="entry name" value="TYR_RECOMBINASE"/>
    <property type="match status" value="1"/>
</dbReference>
<evidence type="ECO:0000259" key="4">
    <source>
        <dbReference type="PROSITE" id="PS51898"/>
    </source>
</evidence>
<dbReference type="Proteomes" id="UP000564425">
    <property type="component" value="Unassembled WGS sequence"/>
</dbReference>
<dbReference type="AlphaFoldDB" id="A0A7J9NV21"/>
<feature type="domain" description="Tyr recombinase" evidence="4">
    <location>
        <begin position="144"/>
        <end position="331"/>
    </location>
</feature>
<keyword evidence="1" id="KW-0229">DNA integration</keyword>
<dbReference type="SUPFAM" id="SSF56349">
    <property type="entry name" value="DNA breaking-rejoining enzymes"/>
    <property type="match status" value="1"/>
</dbReference>
<dbReference type="InterPro" id="IPR011010">
    <property type="entry name" value="DNA_brk_join_enz"/>
</dbReference>
<dbReference type="InterPro" id="IPR050090">
    <property type="entry name" value="Tyrosine_recombinase_XerCD"/>
</dbReference>
<dbReference type="GO" id="GO:0006310">
    <property type="term" value="P:DNA recombination"/>
    <property type="evidence" value="ECO:0007669"/>
    <property type="project" value="UniProtKB-KW"/>
</dbReference>
<reference evidence="5 6" key="1">
    <citation type="submission" date="2020-07" db="EMBL/GenBank/DDBJ databases">
        <title>Genomic Encyclopedia of Type Strains, Phase IV (KMG-V): Genome sequencing to study the core and pangenomes of soil and plant-associated prokaryotes.</title>
        <authorList>
            <person name="Whitman W."/>
        </authorList>
    </citation>
    <scope>NUCLEOTIDE SEQUENCE [LARGE SCALE GENOMIC DNA]</scope>
    <source>
        <strain evidence="5 6">A1</strain>
    </source>
</reference>
<dbReference type="PANTHER" id="PTHR30349">
    <property type="entry name" value="PHAGE INTEGRASE-RELATED"/>
    <property type="match status" value="1"/>
</dbReference>
<sequence>MPKLRKGGNIDDIHDMILIKSKSDEPEEKIDYKKSEIDKIDKEFTIQRRFDGLKERTIKNDSQRLKVYLNYIYYNLNKTVDTTDNKDYVAFFNHVRHDRKCKDTTVNKYFKLLTVFYRIMKYKNFNDFLVESKERKRFTKHEIRHYDAIDEETLNMILEKLIGMKGSTKIRDATFLRLLWDTGCRVSEVAELTYSACDLKKGVFKLRNTKTKRERTVVCSKETLKLLNYYLQHQGDQGPDEYLFKSAYDGIINKRQLGGKFVGIVNELKREGSVPENKWLVLHSLRHGRAVNLLDKGVPLDVVKEYLGHTSIETTMIYSHSTERKNKMLDKISKIL</sequence>
<proteinExistence type="predicted"/>
<name>A0A7J9NV21_METMI</name>
<comment type="caution">
    <text evidence="5">The sequence shown here is derived from an EMBL/GenBank/DDBJ whole genome shotgun (WGS) entry which is preliminary data.</text>
</comment>
<dbReference type="InterPro" id="IPR013762">
    <property type="entry name" value="Integrase-like_cat_sf"/>
</dbReference>
<keyword evidence="2" id="KW-0238">DNA-binding</keyword>